<organism evidence="4 5">
    <name type="scientific">Mytilus coruscus</name>
    <name type="common">Sea mussel</name>
    <dbReference type="NCBI Taxonomy" id="42192"/>
    <lineage>
        <taxon>Eukaryota</taxon>
        <taxon>Metazoa</taxon>
        <taxon>Spiralia</taxon>
        <taxon>Lophotrochozoa</taxon>
        <taxon>Mollusca</taxon>
        <taxon>Bivalvia</taxon>
        <taxon>Autobranchia</taxon>
        <taxon>Pteriomorphia</taxon>
        <taxon>Mytilida</taxon>
        <taxon>Mytiloidea</taxon>
        <taxon>Mytilidae</taxon>
        <taxon>Mytilinae</taxon>
        <taxon>Mytilus</taxon>
    </lineage>
</organism>
<dbReference type="OrthoDB" id="5962960at2759"/>
<feature type="repeat" description="ANK" evidence="3">
    <location>
        <begin position="149"/>
        <end position="172"/>
    </location>
</feature>
<gene>
    <name evidence="4" type="ORF">MCOR_22713</name>
</gene>
<dbReference type="PANTHER" id="PTHR24166">
    <property type="entry name" value="ROLLING PEBBLES, ISOFORM B"/>
    <property type="match status" value="1"/>
</dbReference>
<evidence type="ECO:0000313" key="4">
    <source>
        <dbReference type="EMBL" id="CAC5387369.1"/>
    </source>
</evidence>
<dbReference type="Pfam" id="PF00023">
    <property type="entry name" value="Ank"/>
    <property type="match status" value="1"/>
</dbReference>
<dbReference type="InterPro" id="IPR036770">
    <property type="entry name" value="Ankyrin_rpt-contain_sf"/>
</dbReference>
<feature type="repeat" description="ANK" evidence="3">
    <location>
        <begin position="306"/>
        <end position="329"/>
    </location>
</feature>
<feature type="repeat" description="ANK" evidence="3">
    <location>
        <begin position="80"/>
        <end position="103"/>
    </location>
</feature>
<evidence type="ECO:0000256" key="3">
    <source>
        <dbReference type="PROSITE-ProRule" id="PRU00023"/>
    </source>
</evidence>
<dbReference type="SUPFAM" id="SSF52540">
    <property type="entry name" value="P-loop containing nucleoside triphosphate hydrolases"/>
    <property type="match status" value="1"/>
</dbReference>
<feature type="repeat" description="ANK" evidence="3">
    <location>
        <begin position="443"/>
        <end position="466"/>
    </location>
</feature>
<evidence type="ECO:0000256" key="2">
    <source>
        <dbReference type="ARBA" id="ARBA00023043"/>
    </source>
</evidence>
<feature type="repeat" description="ANK" evidence="3">
    <location>
        <begin position="236"/>
        <end position="260"/>
    </location>
</feature>
<feature type="repeat" description="ANK" evidence="3">
    <location>
        <begin position="184"/>
        <end position="207"/>
    </location>
</feature>
<dbReference type="InterPro" id="IPR002110">
    <property type="entry name" value="Ankyrin_rpt"/>
</dbReference>
<keyword evidence="1" id="KW-0677">Repeat</keyword>
<feature type="repeat" description="ANK" evidence="3">
    <location>
        <begin position="546"/>
        <end position="568"/>
    </location>
</feature>
<name>A0A6J8BXB9_MYTCO</name>
<protein>
    <submittedName>
        <fullName evidence="4">Uncharacterized protein</fullName>
    </submittedName>
</protein>
<dbReference type="PANTHER" id="PTHR24166:SF48">
    <property type="entry name" value="PROTEIN VAPYRIN"/>
    <property type="match status" value="1"/>
</dbReference>
<dbReference type="Proteomes" id="UP000507470">
    <property type="component" value="Unassembled WGS sequence"/>
</dbReference>
<dbReference type="EMBL" id="CACVKT020003998">
    <property type="protein sequence ID" value="CAC5387369.1"/>
    <property type="molecule type" value="Genomic_DNA"/>
</dbReference>
<accession>A0A6J8BXB9</accession>
<dbReference type="SMART" id="SM00248">
    <property type="entry name" value="ANK"/>
    <property type="match status" value="21"/>
</dbReference>
<proteinExistence type="predicted"/>
<dbReference type="InterPro" id="IPR050889">
    <property type="entry name" value="Dendritic_Spine_Reg/Scaffold"/>
</dbReference>
<feature type="repeat" description="ANK" evidence="3">
    <location>
        <begin position="271"/>
        <end position="294"/>
    </location>
</feature>
<feature type="repeat" description="ANK" evidence="3">
    <location>
        <begin position="478"/>
        <end position="501"/>
    </location>
</feature>
<evidence type="ECO:0000313" key="5">
    <source>
        <dbReference type="Proteomes" id="UP000507470"/>
    </source>
</evidence>
<dbReference type="Pfam" id="PF12796">
    <property type="entry name" value="Ank_2"/>
    <property type="match status" value="6"/>
</dbReference>
<feature type="repeat" description="ANK" evidence="3">
    <location>
        <begin position="10"/>
        <end position="33"/>
    </location>
</feature>
<feature type="repeat" description="ANK" evidence="3">
    <location>
        <begin position="45"/>
        <end position="68"/>
    </location>
</feature>
<sequence>MNIATFLFQSGDTPLNAAARRGHLNIVKFLLERADIDPNKENRITGNTPLHTAACYGFINIVELLLKREDVDPKIENKVNGGTLLHSAVSGEDLDIVQLLLEKADIDPNKENESGDTPLNAAARHGHLNIVKFLLERADIDPNKENRITGDTPLHTAACYGFISIVELLLKREDIDQKIENKVNGGTLLHSAVSGEDLDIVQLLLEKADIDPNKENESGDTPLNAAARHGHLNIITGDTPLHTAASYGFINIVELLLERGDINPNIENKITGNTPLHRAACYGFINIVELLLKREDIDPKIENKVNGGTLLHSAVSGEDLDIVQLLLEKADIDPNKENEDGNTAFDLAAEEDQFILCKLLLDKTSIDPLRLYKDGNTVLHKAVKCRELKMVEMLLKLSVIDPNQENESGETPLNAAARRGHLNIVKLLLERSDIDPNKENRITGNTPLHTAVSYGFINIVKLLLEKADIDPNIKNKITGNTPLHTAACYGFINIVGLLLQREDIDPNIENKDGNTAFDLAAEEDQFILCKLLLDKTSIDPLRLYKDGNTVLHKAVYSGELEMVEMLLKLSVIDPNRENEFTGDTPLYAAARGGHLNIVKLLLERADIDPNKENRDGDTAFDLAAEEDRFKLCKLLLDKTNIDPLRLYKDGNTVLHKAVRRGELEMVELLLMLPELSKIDPNQKNKNGDSILQSAIFGKNPEMVKLILARTVVDPTEKNTYGDTALHSGARRGNLEIVKLLLERTAMDPTEKNQQGNTPYDVVENYWIDSEEKTDAKEVIQSYMTKQRSVHKNTTTVLEQDDSPQETFENEAVNQDLLPFAGTSEDFHILLSTGTYESYDNRVFLCGSCACGKSTLASVLIGSPIPLTWNSTDGLVIHFGRNGINLETYEMVPLKEEDRGHNVMTKLIIGKPNREIIIGESADTKQELCIAPSSTDHSVSHLQVTKENTGFSSNASVSPEAYIRQVKHLQDEKITTPGMKKVKSISLPQFKKVEAYAVHGDILKEVKSGQYKIKIAPSDLVDFGGQRSYDMTHQLFIQHGGTFVVMFDGSKDFQEPLTEYPTGDISNETIVKHWVNSILTYCVDDNDVMPKIVFAATHRDLLSDDMQNKMNMKFVKKISEMFGSHEMKKHIVFEPVFFINGTDKDDHDIQNLTNQLVTIARNQPSWGQRRPMLWVPLELLIANMIKDNVHIVPKTQLAEANTMNKDLALSERQLEDFLLTQHSLGKIMYFNQPELNNFIILYPPTLVNILRSFITDEIFWPKNETLKGILRRMRKLENYIKETSLHYGNRNNLFIYMHDDDSKEFIIQVLVHLDVLVLPKQYTDNSDTHVDYFLVPCTVKQQMPMFFLDDKSFANRTIALVYQIQKSSIPSALSFKLVGAVSSIWPIKEVDGRPLLYHSAAVLCVDSNTEFRIMVEETRVVVYLTNMSSRSYISPDIAASIQECLTTTLQAVLKFYFISIGKNQKKAKQTTYWVCESGNKHSSRIALLWFFNKTQEECPSHCPGKLI</sequence>
<dbReference type="InterPro" id="IPR027417">
    <property type="entry name" value="P-loop_NTPase"/>
</dbReference>
<feature type="repeat" description="ANK" evidence="3">
    <location>
        <begin position="649"/>
        <end position="670"/>
    </location>
</feature>
<feature type="repeat" description="ANK" evidence="3">
    <location>
        <begin position="720"/>
        <end position="745"/>
    </location>
</feature>
<feature type="repeat" description="ANK" evidence="3">
    <location>
        <begin position="114"/>
        <end position="137"/>
    </location>
</feature>
<reference evidence="4 5" key="1">
    <citation type="submission" date="2020-06" db="EMBL/GenBank/DDBJ databases">
        <authorList>
            <person name="Li R."/>
            <person name="Bekaert M."/>
        </authorList>
    </citation>
    <scope>NUCLEOTIDE SEQUENCE [LARGE SCALE GENOMIC DNA]</scope>
    <source>
        <strain evidence="5">wild</strain>
    </source>
</reference>
<dbReference type="Gene3D" id="1.25.40.20">
    <property type="entry name" value="Ankyrin repeat-containing domain"/>
    <property type="match status" value="7"/>
</dbReference>
<feature type="repeat" description="ANK" evidence="3">
    <location>
        <begin position="408"/>
        <end position="432"/>
    </location>
</feature>
<dbReference type="Pfam" id="PF13637">
    <property type="entry name" value="Ank_4"/>
    <property type="match status" value="2"/>
</dbReference>
<keyword evidence="5" id="KW-1185">Reference proteome</keyword>
<dbReference type="Gene3D" id="3.40.50.300">
    <property type="entry name" value="P-loop containing nucleotide triphosphate hydrolases"/>
    <property type="match status" value="1"/>
</dbReference>
<keyword evidence="2 3" id="KW-0040">ANK repeat</keyword>
<dbReference type="SUPFAM" id="SSF48403">
    <property type="entry name" value="Ankyrin repeat"/>
    <property type="match status" value="3"/>
</dbReference>
<dbReference type="PROSITE" id="PS50297">
    <property type="entry name" value="ANK_REP_REGION"/>
    <property type="match status" value="16"/>
</dbReference>
<dbReference type="PROSITE" id="PS50088">
    <property type="entry name" value="ANK_REPEAT"/>
    <property type="match status" value="16"/>
</dbReference>
<evidence type="ECO:0000256" key="1">
    <source>
        <dbReference type="ARBA" id="ARBA00022737"/>
    </source>
</evidence>
<feature type="repeat" description="ANK" evidence="3">
    <location>
        <begin position="581"/>
        <end position="604"/>
    </location>
</feature>